<dbReference type="Proteomes" id="UP000306575">
    <property type="component" value="Unassembled WGS sequence"/>
</dbReference>
<dbReference type="AlphaFoldDB" id="A0A4V6F2A9"/>
<dbReference type="Pfam" id="PF20056">
    <property type="entry name" value="DUF6455"/>
    <property type="match status" value="1"/>
</dbReference>
<dbReference type="OrthoDB" id="7961152at2"/>
<accession>A0A4V6F2A9</accession>
<dbReference type="RefSeq" id="WP_138015255.1">
    <property type="nucleotide sequence ID" value="NZ_SULI01000003.1"/>
</dbReference>
<evidence type="ECO:0000259" key="1">
    <source>
        <dbReference type="Pfam" id="PF20056"/>
    </source>
</evidence>
<protein>
    <recommendedName>
        <fullName evidence="1">DUF6455 domain-containing protein</fullName>
    </recommendedName>
</protein>
<reference evidence="2 3" key="1">
    <citation type="submission" date="2019-04" db="EMBL/GenBank/DDBJ databases">
        <title>Genome sequence of Pelagicola litoralis CL-ES2.</title>
        <authorList>
            <person name="Cao J."/>
        </authorList>
    </citation>
    <scope>NUCLEOTIDE SEQUENCE [LARGE SCALE GENOMIC DNA]</scope>
    <source>
        <strain evidence="2 3">CL-ES2</strain>
    </source>
</reference>
<dbReference type="InterPro" id="IPR045601">
    <property type="entry name" value="DUF6455"/>
</dbReference>
<gene>
    <name evidence="2" type="ORF">FAP39_04855</name>
</gene>
<evidence type="ECO:0000313" key="3">
    <source>
        <dbReference type="Proteomes" id="UP000306575"/>
    </source>
</evidence>
<feature type="domain" description="DUF6455" evidence="1">
    <location>
        <begin position="1"/>
        <end position="84"/>
    </location>
</feature>
<name>A0A4V6F2A9_9RHOB</name>
<dbReference type="EMBL" id="SULI01000003">
    <property type="protein sequence ID" value="TKZ21931.1"/>
    <property type="molecule type" value="Genomic_DNA"/>
</dbReference>
<keyword evidence="3" id="KW-1185">Reference proteome</keyword>
<comment type="caution">
    <text evidence="2">The sequence shown here is derived from an EMBL/GenBank/DDBJ whole genome shotgun (WGS) entry which is preliminary data.</text>
</comment>
<evidence type="ECO:0000313" key="2">
    <source>
        <dbReference type="EMBL" id="TKZ21931.1"/>
    </source>
</evidence>
<proteinExistence type="predicted"/>
<sequence length="87" mass="9655">MPDIAKMKRHASLVDTAAARLGIDLEEQALSGALRFDEISDAVLKCMSCTNPDDCAHWLSRNEPVAESPPVYCRNKSLMRRLKEVPA</sequence>
<organism evidence="2 3">
    <name type="scientific">Shimia litoralis</name>
    <dbReference type="NCBI Taxonomy" id="420403"/>
    <lineage>
        <taxon>Bacteria</taxon>
        <taxon>Pseudomonadati</taxon>
        <taxon>Pseudomonadota</taxon>
        <taxon>Alphaproteobacteria</taxon>
        <taxon>Rhodobacterales</taxon>
        <taxon>Roseobacteraceae</taxon>
    </lineage>
</organism>